<feature type="signal peptide" evidence="1">
    <location>
        <begin position="1"/>
        <end position="20"/>
    </location>
</feature>
<evidence type="ECO:0000259" key="2">
    <source>
        <dbReference type="Pfam" id="PF01738"/>
    </source>
</evidence>
<dbReference type="PANTHER" id="PTHR17630">
    <property type="entry name" value="DIENELACTONE HYDROLASE"/>
    <property type="match status" value="1"/>
</dbReference>
<feature type="domain" description="Dienelactone hydrolase" evidence="2">
    <location>
        <begin position="50"/>
        <end position="267"/>
    </location>
</feature>
<dbReference type="EMBL" id="CABFOC020000046">
    <property type="protein sequence ID" value="CAH0054029.1"/>
    <property type="molecule type" value="Genomic_DNA"/>
</dbReference>
<comment type="caution">
    <text evidence="3">The sequence shown here is derived from an EMBL/GenBank/DDBJ whole genome shotgun (WGS) entry which is preliminary data.</text>
</comment>
<sequence length="272" mass="29827">MKQFLGILYLCMPLVSQACAASHVTHGSIVAHTGEPIGEEIEFGNTTFYVTGKQSKTAVLYLTDVFGIQLAENKLLADSFGRAGYLTIAPDMFGGKPAPVDLIDPGFNMTGFLYQNRPEVIDPILKSSVDFIREKLFVDNIVATGYCFGGRYAFRLLSEGHHVRAAFAAHPSLLEDEEIANITGPVSVAAAGYDGQRVNVVTETDDAMPVERRHEIEEQLLKTGKAYSLSLYSGTMHGFGVRANVSDPEQKFGKEAAFFQAVRWFDTWASNK</sequence>
<name>A0A9N9ZF39_9HYPO</name>
<dbReference type="InterPro" id="IPR029058">
    <property type="entry name" value="AB_hydrolase_fold"/>
</dbReference>
<dbReference type="Pfam" id="PF01738">
    <property type="entry name" value="DLH"/>
    <property type="match status" value="1"/>
</dbReference>
<dbReference type="Proteomes" id="UP000775872">
    <property type="component" value="Unassembled WGS sequence"/>
</dbReference>
<reference evidence="3 4" key="2">
    <citation type="submission" date="2021-10" db="EMBL/GenBank/DDBJ databases">
        <authorList>
            <person name="Piombo E."/>
        </authorList>
    </citation>
    <scope>NUCLEOTIDE SEQUENCE [LARGE SCALE GENOMIC DNA]</scope>
</reference>
<dbReference type="PANTHER" id="PTHR17630:SF44">
    <property type="entry name" value="PROTEIN AIM2"/>
    <property type="match status" value="1"/>
</dbReference>
<evidence type="ECO:0000313" key="3">
    <source>
        <dbReference type="EMBL" id="CAH0054029.1"/>
    </source>
</evidence>
<dbReference type="GO" id="GO:0016787">
    <property type="term" value="F:hydrolase activity"/>
    <property type="evidence" value="ECO:0007669"/>
    <property type="project" value="InterPro"/>
</dbReference>
<organism evidence="3 4">
    <name type="scientific">Clonostachys solani</name>
    <dbReference type="NCBI Taxonomy" id="160281"/>
    <lineage>
        <taxon>Eukaryota</taxon>
        <taxon>Fungi</taxon>
        <taxon>Dikarya</taxon>
        <taxon>Ascomycota</taxon>
        <taxon>Pezizomycotina</taxon>
        <taxon>Sordariomycetes</taxon>
        <taxon>Hypocreomycetidae</taxon>
        <taxon>Hypocreales</taxon>
        <taxon>Bionectriaceae</taxon>
        <taxon>Clonostachys</taxon>
    </lineage>
</organism>
<dbReference type="SUPFAM" id="SSF53474">
    <property type="entry name" value="alpha/beta-Hydrolases"/>
    <property type="match status" value="1"/>
</dbReference>
<dbReference type="Gene3D" id="3.40.50.1820">
    <property type="entry name" value="alpha/beta hydrolase"/>
    <property type="match status" value="1"/>
</dbReference>
<keyword evidence="4" id="KW-1185">Reference proteome</keyword>
<dbReference type="InterPro" id="IPR002925">
    <property type="entry name" value="Dienelactn_hydro"/>
</dbReference>
<gene>
    <name evidence="3" type="ORF">CSOL1703_00015220</name>
</gene>
<dbReference type="AlphaFoldDB" id="A0A9N9ZF39"/>
<protein>
    <recommendedName>
        <fullName evidence="2">Dienelactone hydrolase domain-containing protein</fullName>
    </recommendedName>
</protein>
<accession>A0A9N9ZF39</accession>
<evidence type="ECO:0000313" key="4">
    <source>
        <dbReference type="Proteomes" id="UP000775872"/>
    </source>
</evidence>
<proteinExistence type="predicted"/>
<evidence type="ECO:0000256" key="1">
    <source>
        <dbReference type="SAM" id="SignalP"/>
    </source>
</evidence>
<dbReference type="PROSITE" id="PS51257">
    <property type="entry name" value="PROKAR_LIPOPROTEIN"/>
    <property type="match status" value="1"/>
</dbReference>
<feature type="chain" id="PRO_5040443949" description="Dienelactone hydrolase domain-containing protein" evidence="1">
    <location>
        <begin position="21"/>
        <end position="272"/>
    </location>
</feature>
<keyword evidence="1" id="KW-0732">Signal</keyword>
<reference evidence="4" key="1">
    <citation type="submission" date="2019-06" db="EMBL/GenBank/DDBJ databases">
        <authorList>
            <person name="Broberg M."/>
        </authorList>
    </citation>
    <scope>NUCLEOTIDE SEQUENCE [LARGE SCALE GENOMIC DNA]</scope>
</reference>
<dbReference type="OrthoDB" id="17560at2759"/>